<name>S2K7F3_MUCC1</name>
<proteinExistence type="predicted"/>
<dbReference type="InParanoid" id="S2K7F3"/>
<evidence type="ECO:0000256" key="1">
    <source>
        <dbReference type="SAM" id="MobiDB-lite"/>
    </source>
</evidence>
<feature type="region of interest" description="Disordered" evidence="1">
    <location>
        <begin position="39"/>
        <end position="69"/>
    </location>
</feature>
<dbReference type="OrthoDB" id="2285734at2759"/>
<feature type="chain" id="PRO_5004497957" evidence="2">
    <location>
        <begin position="21"/>
        <end position="69"/>
    </location>
</feature>
<sequence length="69" mass="7634">MKLVLFTAFTLAMLAVTISAAPTLVERSTLSDNTEVFSDAKAQKESVQDEDQDSNSYGDFDYSEYLLSD</sequence>
<dbReference type="Proteomes" id="UP000014254">
    <property type="component" value="Unassembled WGS sequence"/>
</dbReference>
<keyword evidence="2" id="KW-0732">Signal</keyword>
<dbReference type="AlphaFoldDB" id="S2K7F3"/>
<protein>
    <submittedName>
        <fullName evidence="3">Uncharacterized protein</fullName>
    </submittedName>
</protein>
<feature type="signal peptide" evidence="2">
    <location>
        <begin position="1"/>
        <end position="20"/>
    </location>
</feature>
<dbReference type="EMBL" id="KE123955">
    <property type="protein sequence ID" value="EPB88190.1"/>
    <property type="molecule type" value="Genomic_DNA"/>
</dbReference>
<dbReference type="VEuPathDB" id="FungiDB:HMPREF1544_05023"/>
<evidence type="ECO:0000313" key="4">
    <source>
        <dbReference type="Proteomes" id="UP000014254"/>
    </source>
</evidence>
<keyword evidence="4" id="KW-1185">Reference proteome</keyword>
<evidence type="ECO:0000256" key="2">
    <source>
        <dbReference type="SAM" id="SignalP"/>
    </source>
</evidence>
<organism evidence="3 4">
    <name type="scientific">Mucor circinelloides f. circinelloides (strain 1006PhL)</name>
    <name type="common">Mucormycosis agent</name>
    <name type="synonym">Calyptromyces circinelloides</name>
    <dbReference type="NCBI Taxonomy" id="1220926"/>
    <lineage>
        <taxon>Eukaryota</taxon>
        <taxon>Fungi</taxon>
        <taxon>Fungi incertae sedis</taxon>
        <taxon>Mucoromycota</taxon>
        <taxon>Mucoromycotina</taxon>
        <taxon>Mucoromycetes</taxon>
        <taxon>Mucorales</taxon>
        <taxon>Mucorineae</taxon>
        <taxon>Mucoraceae</taxon>
        <taxon>Mucor</taxon>
    </lineage>
</organism>
<accession>S2K7F3</accession>
<evidence type="ECO:0000313" key="3">
    <source>
        <dbReference type="EMBL" id="EPB88190.1"/>
    </source>
</evidence>
<gene>
    <name evidence="3" type="ORF">HMPREF1544_05023</name>
</gene>
<reference evidence="4" key="1">
    <citation type="submission" date="2013-05" db="EMBL/GenBank/DDBJ databases">
        <title>The Genome sequence of Mucor circinelloides f. circinelloides 1006PhL.</title>
        <authorList>
            <consortium name="The Broad Institute Genomics Platform"/>
            <person name="Cuomo C."/>
            <person name="Earl A."/>
            <person name="Findley K."/>
            <person name="Lee S.C."/>
            <person name="Walker B."/>
            <person name="Young S."/>
            <person name="Zeng Q."/>
            <person name="Gargeya S."/>
            <person name="Fitzgerald M."/>
            <person name="Haas B."/>
            <person name="Abouelleil A."/>
            <person name="Allen A.W."/>
            <person name="Alvarado L."/>
            <person name="Arachchi H.M."/>
            <person name="Berlin A.M."/>
            <person name="Chapman S.B."/>
            <person name="Gainer-Dewar J."/>
            <person name="Goldberg J."/>
            <person name="Griggs A."/>
            <person name="Gujja S."/>
            <person name="Hansen M."/>
            <person name="Howarth C."/>
            <person name="Imamovic A."/>
            <person name="Ireland A."/>
            <person name="Larimer J."/>
            <person name="McCowan C."/>
            <person name="Murphy C."/>
            <person name="Pearson M."/>
            <person name="Poon T.W."/>
            <person name="Priest M."/>
            <person name="Roberts A."/>
            <person name="Saif S."/>
            <person name="Shea T."/>
            <person name="Sisk P."/>
            <person name="Sykes S."/>
            <person name="Wortman J."/>
            <person name="Nusbaum C."/>
            <person name="Birren B."/>
        </authorList>
    </citation>
    <scope>NUCLEOTIDE SEQUENCE [LARGE SCALE GENOMIC DNA]</scope>
    <source>
        <strain evidence="4">1006PhL</strain>
    </source>
</reference>